<dbReference type="Gene3D" id="6.10.340.10">
    <property type="match status" value="1"/>
</dbReference>
<dbReference type="PROSITE" id="PS50111">
    <property type="entry name" value="CHEMOTAXIS_TRANSDUC_2"/>
    <property type="match status" value="1"/>
</dbReference>
<dbReference type="SMART" id="SM00283">
    <property type="entry name" value="MA"/>
    <property type="match status" value="1"/>
</dbReference>
<evidence type="ECO:0000256" key="1">
    <source>
        <dbReference type="ARBA" id="ARBA00023224"/>
    </source>
</evidence>
<dbReference type="InterPro" id="IPR024478">
    <property type="entry name" value="HlyB_4HB_MCP"/>
</dbReference>
<accession>A0A1H8Y511</accession>
<keyword evidence="4" id="KW-1133">Transmembrane helix</keyword>
<evidence type="ECO:0000256" key="4">
    <source>
        <dbReference type="SAM" id="Phobius"/>
    </source>
</evidence>
<feature type="transmembrane region" description="Helical" evidence="4">
    <location>
        <begin position="13"/>
        <end position="35"/>
    </location>
</feature>
<keyword evidence="4" id="KW-0472">Membrane</keyword>
<dbReference type="AlphaFoldDB" id="A0A1H8Y511"/>
<name>A0A1H8Y511_9FIRM</name>
<protein>
    <submittedName>
        <fullName evidence="7">Methyl-accepting chemotaxis protein</fullName>
    </submittedName>
</protein>
<evidence type="ECO:0000259" key="6">
    <source>
        <dbReference type="PROSITE" id="PS50885"/>
    </source>
</evidence>
<dbReference type="Pfam" id="PF12729">
    <property type="entry name" value="4HB_MCP_1"/>
    <property type="match status" value="1"/>
</dbReference>
<dbReference type="SUPFAM" id="SSF58104">
    <property type="entry name" value="Methyl-accepting chemotaxis protein (MCP) signaling domain"/>
    <property type="match status" value="1"/>
</dbReference>
<dbReference type="RefSeq" id="WP_091752061.1">
    <property type="nucleotide sequence ID" value="NZ_FODY01000040.1"/>
</dbReference>
<evidence type="ECO:0000313" key="8">
    <source>
        <dbReference type="Proteomes" id="UP000198847"/>
    </source>
</evidence>
<evidence type="ECO:0000256" key="2">
    <source>
        <dbReference type="ARBA" id="ARBA00029447"/>
    </source>
</evidence>
<dbReference type="InterPro" id="IPR004089">
    <property type="entry name" value="MCPsignal_dom"/>
</dbReference>
<keyword evidence="8" id="KW-1185">Reference proteome</keyword>
<comment type="similarity">
    <text evidence="2">Belongs to the methyl-accepting chemotaxis (MCP) protein family.</text>
</comment>
<dbReference type="InterPro" id="IPR003660">
    <property type="entry name" value="HAMP_dom"/>
</dbReference>
<dbReference type="Pfam" id="PF00015">
    <property type="entry name" value="MCPsignal"/>
    <property type="match status" value="1"/>
</dbReference>
<dbReference type="CDD" id="cd06225">
    <property type="entry name" value="HAMP"/>
    <property type="match status" value="1"/>
</dbReference>
<dbReference type="GO" id="GO:0016020">
    <property type="term" value="C:membrane"/>
    <property type="evidence" value="ECO:0007669"/>
    <property type="project" value="InterPro"/>
</dbReference>
<proteinExistence type="inferred from homology"/>
<dbReference type="PANTHER" id="PTHR32089:SF112">
    <property type="entry name" value="LYSOZYME-LIKE PROTEIN-RELATED"/>
    <property type="match status" value="1"/>
</dbReference>
<keyword evidence="1 3" id="KW-0807">Transducer</keyword>
<organism evidence="7 8">
    <name type="scientific">Propionispora vibrioides</name>
    <dbReference type="NCBI Taxonomy" id="112903"/>
    <lineage>
        <taxon>Bacteria</taxon>
        <taxon>Bacillati</taxon>
        <taxon>Bacillota</taxon>
        <taxon>Negativicutes</taxon>
        <taxon>Selenomonadales</taxon>
        <taxon>Sporomusaceae</taxon>
        <taxon>Propionispora</taxon>
    </lineage>
</organism>
<dbReference type="Pfam" id="PF00672">
    <property type="entry name" value="HAMP"/>
    <property type="match status" value="1"/>
</dbReference>
<dbReference type="GO" id="GO:0007165">
    <property type="term" value="P:signal transduction"/>
    <property type="evidence" value="ECO:0007669"/>
    <property type="project" value="UniProtKB-KW"/>
</dbReference>
<dbReference type="Proteomes" id="UP000198847">
    <property type="component" value="Unassembled WGS sequence"/>
</dbReference>
<feature type="domain" description="HAMP" evidence="6">
    <location>
        <begin position="213"/>
        <end position="266"/>
    </location>
</feature>
<feature type="domain" description="Methyl-accepting transducer" evidence="5">
    <location>
        <begin position="285"/>
        <end position="521"/>
    </location>
</feature>
<evidence type="ECO:0000259" key="5">
    <source>
        <dbReference type="PROSITE" id="PS50111"/>
    </source>
</evidence>
<dbReference type="PROSITE" id="PS50885">
    <property type="entry name" value="HAMP"/>
    <property type="match status" value="1"/>
</dbReference>
<sequence length="571" mass="61199">MGFFANLKVLYKLASLIVVALLAISCIGYTGFYYLNHSHSAMTALYQERLVPVQAIGEIRDLTRKANGAILETMLTTDDKKGQELQTTLQEAAQKVNEKLQFIEKLPLDDNARALLTKSNTTLNKYREARKEVLSLAAQHKNNEAFALYTTQVEPLALAFIGDLQELSNYYVTLSEQTNKASEDYFARAMIIVVSIFLLSCLLLIGSGIAIAKNITVPLTAMVELCRTFAAGDFRAQRQMAQRRDELGQLAEALEHTRSSLQGLIDQVRASVEQVAASSEELSSGAGQSAQAANQVALAITEVAKELENQVTAANETSAITQQMSAGIEQISANTAEASNSSQQAAGKATQGDASIQKAVSQMQHIDNTVTTLARVVAKLGERSKEIGQIVDTISGISGQTNLLALNAAIEAARAGEQGRGFAVVAEEVRKLAEQSQDAAKQISTLIGEIQGDTEMAVMAMEEGSREVKLGTEIVSTSGQVFQEIVAVIHQTSEQVTEIAAAIEQMASSSQQVALAAKEIDTLSRAAASETQTVSAATEEQLASMEEVSSASQTLARLATNLQGEISKFQI</sequence>
<feature type="transmembrane region" description="Helical" evidence="4">
    <location>
        <begin position="189"/>
        <end position="212"/>
    </location>
</feature>
<dbReference type="CDD" id="cd19411">
    <property type="entry name" value="MCP2201-like_sensor"/>
    <property type="match status" value="1"/>
</dbReference>
<dbReference type="SMART" id="SM00304">
    <property type="entry name" value="HAMP"/>
    <property type="match status" value="1"/>
</dbReference>
<dbReference type="EMBL" id="FODY01000040">
    <property type="protein sequence ID" value="SEP46628.1"/>
    <property type="molecule type" value="Genomic_DNA"/>
</dbReference>
<gene>
    <name evidence="7" type="ORF">SAMN04490178_1401</name>
</gene>
<evidence type="ECO:0000313" key="7">
    <source>
        <dbReference type="EMBL" id="SEP46628.1"/>
    </source>
</evidence>
<dbReference type="STRING" id="112903.SAMN04490178_1401"/>
<dbReference type="InterPro" id="IPR047347">
    <property type="entry name" value="YvaQ-like_sensor"/>
</dbReference>
<dbReference type="OrthoDB" id="1673153at2"/>
<dbReference type="Gene3D" id="1.10.287.950">
    <property type="entry name" value="Methyl-accepting chemotaxis protein"/>
    <property type="match status" value="1"/>
</dbReference>
<dbReference type="PANTHER" id="PTHR32089">
    <property type="entry name" value="METHYL-ACCEPTING CHEMOTAXIS PROTEIN MCPB"/>
    <property type="match status" value="1"/>
</dbReference>
<keyword evidence="4" id="KW-0812">Transmembrane</keyword>
<reference evidence="7 8" key="1">
    <citation type="submission" date="2016-10" db="EMBL/GenBank/DDBJ databases">
        <authorList>
            <person name="de Groot N.N."/>
        </authorList>
    </citation>
    <scope>NUCLEOTIDE SEQUENCE [LARGE SCALE GENOMIC DNA]</scope>
    <source>
        <strain evidence="7 8">DSM 13305</strain>
    </source>
</reference>
<dbReference type="CDD" id="cd11386">
    <property type="entry name" value="MCP_signal"/>
    <property type="match status" value="1"/>
</dbReference>
<evidence type="ECO:0000256" key="3">
    <source>
        <dbReference type="PROSITE-ProRule" id="PRU00284"/>
    </source>
</evidence>